<dbReference type="EMBL" id="KM580070">
    <property type="protein sequence ID" value="AJF93948.1"/>
    <property type="molecule type" value="Genomic_DNA"/>
</dbReference>
<evidence type="ECO:0000256" key="4">
    <source>
        <dbReference type="ARBA" id="ARBA00022547"/>
    </source>
</evidence>
<evidence type="ECO:0000256" key="9">
    <source>
        <dbReference type="ARBA" id="ARBA00023136"/>
    </source>
</evidence>
<dbReference type="PANTHER" id="PTHR11410:SF0">
    <property type="entry name" value="ATP SYNTHASE SUBUNIT A"/>
    <property type="match status" value="1"/>
</dbReference>
<evidence type="ECO:0000313" key="13">
    <source>
        <dbReference type="EMBL" id="AJF93948.1"/>
    </source>
</evidence>
<keyword evidence="10" id="KW-0066">ATP synthesis</keyword>
<keyword evidence="13" id="KW-0378">Hydrolase</keyword>
<dbReference type="HAMAP" id="MF_01393">
    <property type="entry name" value="ATP_synth_a_bact"/>
    <property type="match status" value="1"/>
</dbReference>
<evidence type="ECO:0000256" key="2">
    <source>
        <dbReference type="ARBA" id="ARBA00006810"/>
    </source>
</evidence>
<dbReference type="PRINTS" id="PR00123">
    <property type="entry name" value="ATPASEA"/>
</dbReference>
<dbReference type="InterPro" id="IPR035908">
    <property type="entry name" value="F0_ATP_A_sf"/>
</dbReference>
<keyword evidence="8" id="KW-0406">Ion transport</keyword>
<keyword evidence="9 12" id="KW-0472">Membrane</keyword>
<dbReference type="GO" id="GO:0016787">
    <property type="term" value="F:hydrolase activity"/>
    <property type="evidence" value="ECO:0007669"/>
    <property type="project" value="UniProtKB-KW"/>
</dbReference>
<feature type="transmembrane region" description="Helical" evidence="12">
    <location>
        <begin position="204"/>
        <end position="237"/>
    </location>
</feature>
<dbReference type="Pfam" id="PF00119">
    <property type="entry name" value="ATP-synt_A"/>
    <property type="match status" value="1"/>
</dbReference>
<evidence type="ECO:0000256" key="1">
    <source>
        <dbReference type="ARBA" id="ARBA00004141"/>
    </source>
</evidence>
<dbReference type="NCBIfam" id="TIGR01131">
    <property type="entry name" value="ATP_synt_6_or_A"/>
    <property type="match status" value="1"/>
</dbReference>
<dbReference type="CDD" id="cd00310">
    <property type="entry name" value="ATP-synt_Fo_a_6"/>
    <property type="match status" value="1"/>
</dbReference>
<comment type="similarity">
    <text evidence="2">Belongs to the ATPase A chain family.</text>
</comment>
<dbReference type="GO" id="GO:0045259">
    <property type="term" value="C:proton-transporting ATP synthase complex"/>
    <property type="evidence" value="ECO:0007669"/>
    <property type="project" value="UniProtKB-KW"/>
</dbReference>
<evidence type="ECO:0000256" key="10">
    <source>
        <dbReference type="ARBA" id="ARBA00023310"/>
    </source>
</evidence>
<dbReference type="PANTHER" id="PTHR11410">
    <property type="entry name" value="ATP SYNTHASE SUBUNIT A"/>
    <property type="match status" value="1"/>
</dbReference>
<keyword evidence="13" id="KW-0496">Mitochondrion</keyword>
<organism evidence="13">
    <name type="scientific">Euretidae gen. sp. DVL-2014</name>
    <dbReference type="NCBI Taxonomy" id="1569957"/>
    <lineage>
        <taxon>Eukaryota</taxon>
        <taxon>Metazoa</taxon>
        <taxon>Porifera</taxon>
        <taxon>Hexactinellida</taxon>
        <taxon>Hexasterophora</taxon>
        <taxon>Sceptrulophora</taxon>
        <taxon>Euretidae</taxon>
    </lineage>
</organism>
<accession>A0A0N7AL89</accession>
<protein>
    <recommendedName>
        <fullName evidence="11">ATP synthase subunit a</fullName>
    </recommendedName>
</protein>
<dbReference type="InterPro" id="IPR000568">
    <property type="entry name" value="ATP_synth_F0_asu"/>
</dbReference>
<dbReference type="PROSITE" id="PS00449">
    <property type="entry name" value="ATPASE_A"/>
    <property type="match status" value="1"/>
</dbReference>
<dbReference type="SUPFAM" id="SSF81336">
    <property type="entry name" value="F1F0 ATP synthase subunit A"/>
    <property type="match status" value="1"/>
</dbReference>
<comment type="subcellular location">
    <subcellularLocation>
        <location evidence="1">Membrane</location>
        <topology evidence="1">Multi-pass membrane protein</topology>
    </subcellularLocation>
    <subcellularLocation>
        <location evidence="11">Mitochondrion inner membrane</location>
        <topology evidence="11">Multi-pass membrane protein</topology>
    </subcellularLocation>
</comment>
<dbReference type="GO" id="GO:0005743">
    <property type="term" value="C:mitochondrial inner membrane"/>
    <property type="evidence" value="ECO:0007669"/>
    <property type="project" value="UniProtKB-SubCell"/>
</dbReference>
<feature type="transmembrane region" description="Helical" evidence="12">
    <location>
        <begin position="81"/>
        <end position="105"/>
    </location>
</feature>
<proteinExistence type="inferred from homology"/>
<evidence type="ECO:0000256" key="3">
    <source>
        <dbReference type="ARBA" id="ARBA00022448"/>
    </source>
</evidence>
<keyword evidence="3" id="KW-0813">Transport</keyword>
<evidence type="ECO:0000256" key="8">
    <source>
        <dbReference type="ARBA" id="ARBA00023065"/>
    </source>
</evidence>
<dbReference type="InterPro" id="IPR045083">
    <property type="entry name" value="ATP_synth_F0_asu_bact/mt"/>
</dbReference>
<dbReference type="AlphaFoldDB" id="A0A0N7AL89"/>
<dbReference type="InterPro" id="IPR023011">
    <property type="entry name" value="ATP_synth_F0_asu_AS"/>
</dbReference>
<geneLocation type="mitochondrion" evidence="13"/>
<keyword evidence="7 12" id="KW-1133">Transmembrane helix</keyword>
<keyword evidence="5 12" id="KW-0812">Transmembrane</keyword>
<gene>
    <name evidence="13" type="primary">atp6</name>
</gene>
<evidence type="ECO:0000256" key="7">
    <source>
        <dbReference type="ARBA" id="ARBA00022989"/>
    </source>
</evidence>
<name>A0A0N7AL89_9METZ</name>
<dbReference type="Gene3D" id="1.20.120.220">
    <property type="entry name" value="ATP synthase, F0 complex, subunit A"/>
    <property type="match status" value="1"/>
</dbReference>
<feature type="transmembrane region" description="Helical" evidence="12">
    <location>
        <begin position="173"/>
        <end position="192"/>
    </location>
</feature>
<keyword evidence="6" id="KW-0375">Hydrogen ion transport</keyword>
<feature type="transmembrane region" description="Helical" evidence="12">
    <location>
        <begin position="111"/>
        <end position="131"/>
    </location>
</feature>
<reference evidence="13" key="1">
    <citation type="journal article" date="2014" name="Gene">
        <title>Eight new mtDNA sequences of glass sponges reveal an extensive usage of +1 frameshifting in mitochondrial translation.</title>
        <authorList>
            <person name="Haen K.M."/>
            <person name="Pett W."/>
            <person name="Lavrov D.V."/>
        </authorList>
    </citation>
    <scope>NUCLEOTIDE SEQUENCE</scope>
</reference>
<sequence length="243" mass="27120">MNASYFDQFNTTKLFYIKISETIIISISNSSLTILLTLIIIISIYKSKKLLPTRSSLIIKILYTISYNLTKEHLSPKHLTFLPLIFSLLTSITVINLIGLLPYVFTTTAHIIITFSLSLTILTTSTLKSILTHKSKFLSILTPQGSPLILTPFLVLIETTSYLTRAISLGIRLAANISAGHLLLIILASFTYNTLLTKYPVTSLFPILILTFISFLEIAVAIIQAYVFTLLSTIYLSDTIKIH</sequence>
<feature type="transmembrane region" description="Helical" evidence="12">
    <location>
        <begin position="23"/>
        <end position="45"/>
    </location>
</feature>
<evidence type="ECO:0000256" key="12">
    <source>
        <dbReference type="SAM" id="Phobius"/>
    </source>
</evidence>
<evidence type="ECO:0000256" key="5">
    <source>
        <dbReference type="ARBA" id="ARBA00022692"/>
    </source>
</evidence>
<evidence type="ECO:0000256" key="11">
    <source>
        <dbReference type="RuleBase" id="RU004450"/>
    </source>
</evidence>
<dbReference type="GO" id="GO:0046933">
    <property type="term" value="F:proton-transporting ATP synthase activity, rotational mechanism"/>
    <property type="evidence" value="ECO:0007669"/>
    <property type="project" value="TreeGrafter"/>
</dbReference>
<evidence type="ECO:0000256" key="6">
    <source>
        <dbReference type="ARBA" id="ARBA00022781"/>
    </source>
</evidence>
<keyword evidence="4" id="KW-0138">CF(0)</keyword>